<reference evidence="1" key="1">
    <citation type="submission" date="2021-10" db="EMBL/GenBank/DDBJ databases">
        <title>Anaerobic single-cell dispensing facilitates the cultivation of human gut bacteria.</title>
        <authorList>
            <person name="Afrizal A."/>
        </authorList>
    </citation>
    <scope>NUCLEOTIDE SEQUENCE</scope>
    <source>
        <strain evidence="1">CLA-AA-H215</strain>
    </source>
</reference>
<dbReference type="EMBL" id="JAJEQR010000008">
    <property type="protein sequence ID" value="MCC2230113.1"/>
    <property type="molecule type" value="Genomic_DNA"/>
</dbReference>
<dbReference type="AlphaFoldDB" id="A0AAE3E8J9"/>
<comment type="caution">
    <text evidence="1">The sequence shown here is derived from an EMBL/GenBank/DDBJ whole genome shotgun (WGS) entry which is preliminary data.</text>
</comment>
<dbReference type="RefSeq" id="WP_308452823.1">
    <property type="nucleotide sequence ID" value="NZ_JAJEQR010000008.1"/>
</dbReference>
<proteinExistence type="predicted"/>
<evidence type="ECO:0000313" key="2">
    <source>
        <dbReference type="Proteomes" id="UP001198182"/>
    </source>
</evidence>
<name>A0AAE3E8J9_9FIRM</name>
<sequence length="227" mass="25702">MVEEETETQHVLEPEKVAELPIASWEEEVYNKNHFSEFGGEILTIRNVVSYTSLEEAGISADDLDLIDAPVKATDEDASILSKEVPEGKEWFGMVFGDRILEADGSIRKGYVLLMVEADIANKKKDENSKEIYVTMSLVDQNDLLLYEDPMLDGYLYQMSYLRSRIVYLKEAMNQEKDSLKLNLAAGESMRVHAYFFVPEDYSEYIGVAASDGQFDGGFFSLREDGK</sequence>
<keyword evidence="2" id="KW-1185">Reference proteome</keyword>
<dbReference type="Proteomes" id="UP001198182">
    <property type="component" value="Unassembled WGS sequence"/>
</dbReference>
<protein>
    <submittedName>
        <fullName evidence="1">Uncharacterized protein</fullName>
    </submittedName>
</protein>
<gene>
    <name evidence="1" type="ORF">LKD81_03740</name>
</gene>
<evidence type="ECO:0000313" key="1">
    <source>
        <dbReference type="EMBL" id="MCC2230113.1"/>
    </source>
</evidence>
<accession>A0AAE3E8J9</accession>
<organism evidence="1 2">
    <name type="scientific">Hominifimenecus microfluidus</name>
    <dbReference type="NCBI Taxonomy" id="2885348"/>
    <lineage>
        <taxon>Bacteria</taxon>
        <taxon>Bacillati</taxon>
        <taxon>Bacillota</taxon>
        <taxon>Clostridia</taxon>
        <taxon>Lachnospirales</taxon>
        <taxon>Lachnospiraceae</taxon>
        <taxon>Hominifimenecus</taxon>
    </lineage>
</organism>